<gene>
    <name evidence="15" type="primary">mvk</name>
    <name evidence="16" type="ORF">A7X95_06305</name>
    <name evidence="15" type="ORF">T478_0247</name>
</gene>
<dbReference type="Proteomes" id="UP000241022">
    <property type="component" value="Unassembled WGS sequence"/>
</dbReference>
<evidence type="ECO:0000259" key="14">
    <source>
        <dbReference type="Pfam" id="PF08544"/>
    </source>
</evidence>
<dbReference type="SUPFAM" id="SSF55060">
    <property type="entry name" value="GHMP Kinase, C-terminal domain"/>
    <property type="match status" value="1"/>
</dbReference>
<sequence length="315" mass="34519">MTSISKAPGKIILFGEHFVVHGNRAILGAIDKYATVTSEKTNTNNILISSSLGQASIEKDENVSNIEKKFRPFFYIAKEIISKNNFENGISIKIESDIPIGAGLGSSSACCVAAAASVSNLFNNTNEKEVLELSIQAEKTIFPNSSGADCTVSVHGGIIEYQKEKGFLKIETENEFNFLIIDSEQVHATDKVVEQVKKFKDENSDIFSELCSEEERLVTKALESMKSNDLETMGKCMAQNQIYLEQIGVSNDILLSITKEIEQITFGAKITGAGGGGCIIALTQKNNDLSEFMNTTKYQTHNVSIQKTGMQVFNR</sequence>
<evidence type="ECO:0000313" key="16">
    <source>
        <dbReference type="EMBL" id="PTL87494.1"/>
    </source>
</evidence>
<dbReference type="PANTHER" id="PTHR43290">
    <property type="entry name" value="MEVALONATE KINASE"/>
    <property type="match status" value="1"/>
</dbReference>
<dbReference type="KEGG" id="nbv:T478_0247"/>
<name>A0A0A7V7K6_9ARCH</name>
<dbReference type="NCBIfam" id="TIGR00549">
    <property type="entry name" value="mevalon_kin"/>
    <property type="match status" value="1"/>
</dbReference>
<accession>A0A0A7V7K6</accession>
<keyword evidence="8 15" id="KW-0418">Kinase</keyword>
<evidence type="ECO:0000256" key="11">
    <source>
        <dbReference type="ARBA" id="ARBA00023098"/>
    </source>
</evidence>
<dbReference type="InterPro" id="IPR006204">
    <property type="entry name" value="GHMP_kinase_N_dom"/>
</dbReference>
<evidence type="ECO:0000256" key="12">
    <source>
        <dbReference type="ARBA" id="ARBA00029438"/>
    </source>
</evidence>
<keyword evidence="7" id="KW-0547">Nucleotide-binding</keyword>
<evidence type="ECO:0000313" key="15">
    <source>
        <dbReference type="EMBL" id="AJA92615.1"/>
    </source>
</evidence>
<reference evidence="15 17" key="1">
    <citation type="journal article" date="2015" name="Proc. Natl. Acad. Sci. U.S.A.">
        <title>Genomic and proteomic characterization of "Candidatus Nitrosopelagicus brevis": An ammonia-oxidizing archaeon from the open ocean.</title>
        <authorList>
            <person name="Santoro A.E."/>
            <person name="Dupont C.L."/>
            <person name="Richter R.A."/>
            <person name="Craig M.T."/>
            <person name="Carini P."/>
            <person name="McIlvin M.R."/>
            <person name="Yang Y."/>
            <person name="Orsi W.D."/>
            <person name="Moran D.M."/>
            <person name="Saito M.A."/>
        </authorList>
    </citation>
    <scope>NUCLEOTIDE SEQUENCE [LARGE SCALE GENOMIC DNA]</scope>
    <source>
        <strain evidence="15">CN25</strain>
        <strain evidence="17">V2</strain>
    </source>
</reference>
<dbReference type="HOGENOM" id="CLU_017814_0_0_2"/>
<comment type="subcellular location">
    <subcellularLocation>
        <location evidence="1">Cytoplasm</location>
    </subcellularLocation>
</comment>
<keyword evidence="18" id="KW-1185">Reference proteome</keyword>
<dbReference type="InterPro" id="IPR020568">
    <property type="entry name" value="Ribosomal_Su5_D2-typ_SF"/>
</dbReference>
<dbReference type="PRINTS" id="PR00473">
    <property type="entry name" value="GALCTOKINASE"/>
</dbReference>
<keyword evidence="6 15" id="KW-0808">Transferase</keyword>
<evidence type="ECO:0000259" key="13">
    <source>
        <dbReference type="Pfam" id="PF00288"/>
    </source>
</evidence>
<dbReference type="AlphaFoldDB" id="A0A0A7V7K6"/>
<dbReference type="Proteomes" id="UP000030944">
    <property type="component" value="Chromosome"/>
</dbReference>
<evidence type="ECO:0000256" key="8">
    <source>
        <dbReference type="ARBA" id="ARBA00022777"/>
    </source>
</evidence>
<reference evidence="16" key="2">
    <citation type="submission" date="2016-05" db="EMBL/GenBank/DDBJ databases">
        <authorList>
            <person name="Lavstsen T."/>
            <person name="Jespersen J.S."/>
        </authorList>
    </citation>
    <scope>NUCLEOTIDE SEQUENCE [LARGE SCALE GENOMIC DNA]</scope>
    <source>
        <strain evidence="16">U25</strain>
    </source>
</reference>
<dbReference type="STRING" id="1410606.T478_0247"/>
<evidence type="ECO:0000256" key="6">
    <source>
        <dbReference type="ARBA" id="ARBA00022679"/>
    </source>
</evidence>
<dbReference type="Gene3D" id="3.30.230.10">
    <property type="match status" value="1"/>
</dbReference>
<protein>
    <recommendedName>
        <fullName evidence="3">mevalonate kinase</fullName>
        <ecNumber evidence="3">2.7.1.36</ecNumber>
    </recommendedName>
</protein>
<dbReference type="SUPFAM" id="SSF54211">
    <property type="entry name" value="Ribosomal protein S5 domain 2-like"/>
    <property type="match status" value="1"/>
</dbReference>
<dbReference type="EMBL" id="CP007026">
    <property type="protein sequence ID" value="AJA92615.1"/>
    <property type="molecule type" value="Genomic_DNA"/>
</dbReference>
<dbReference type="InterPro" id="IPR036554">
    <property type="entry name" value="GHMP_kinase_C_sf"/>
</dbReference>
<dbReference type="GO" id="GO:0005524">
    <property type="term" value="F:ATP binding"/>
    <property type="evidence" value="ECO:0007669"/>
    <property type="project" value="UniProtKB-KW"/>
</dbReference>
<evidence type="ECO:0000256" key="1">
    <source>
        <dbReference type="ARBA" id="ARBA00004496"/>
    </source>
</evidence>
<keyword evidence="11" id="KW-0443">Lipid metabolism</keyword>
<dbReference type="GO" id="GO:0004335">
    <property type="term" value="F:galactokinase activity"/>
    <property type="evidence" value="ECO:0007669"/>
    <property type="project" value="InterPro"/>
</dbReference>
<dbReference type="RefSeq" id="WP_048104540.1">
    <property type="nucleotide sequence ID" value="NZ_CP007026.1"/>
</dbReference>
<evidence type="ECO:0000256" key="2">
    <source>
        <dbReference type="ARBA" id="ARBA00006495"/>
    </source>
</evidence>
<dbReference type="InterPro" id="IPR006203">
    <property type="entry name" value="GHMP_knse_ATP-bd_CS"/>
</dbReference>
<feature type="domain" description="GHMP kinase C-terminal" evidence="14">
    <location>
        <begin position="221"/>
        <end position="290"/>
    </location>
</feature>
<organism evidence="15 17">
    <name type="scientific">Candidatus Nitrosopelagicus brevis</name>
    <dbReference type="NCBI Taxonomy" id="1410606"/>
    <lineage>
        <taxon>Archaea</taxon>
        <taxon>Nitrososphaerota</taxon>
    </lineage>
</organism>
<dbReference type="PROSITE" id="PS00627">
    <property type="entry name" value="GHMP_KINASES_ATP"/>
    <property type="match status" value="1"/>
</dbReference>
<proteinExistence type="inferred from homology"/>
<comment type="similarity">
    <text evidence="2">Belongs to the GHMP kinase family. Mevalonate kinase subfamily.</text>
</comment>
<dbReference type="InterPro" id="IPR000705">
    <property type="entry name" value="Galactokinase"/>
</dbReference>
<keyword evidence="9" id="KW-0067">ATP-binding</keyword>
<dbReference type="Gene3D" id="3.30.70.890">
    <property type="entry name" value="GHMP kinase, C-terminal domain"/>
    <property type="match status" value="1"/>
</dbReference>
<dbReference type="GeneID" id="24816146"/>
<evidence type="ECO:0000256" key="10">
    <source>
        <dbReference type="ARBA" id="ARBA00022842"/>
    </source>
</evidence>
<dbReference type="InterPro" id="IPR006205">
    <property type="entry name" value="Mev_gal_kin"/>
</dbReference>
<comment type="pathway">
    <text evidence="12">Isoprenoid biosynthesis; isopentenyl diphosphate biosynthesis via mevalonate pathway; isopentenyl diphosphate from (R)-mevalonate: step 1/3.</text>
</comment>
<dbReference type="InterPro" id="IPR013750">
    <property type="entry name" value="GHMP_kinase_C_dom"/>
</dbReference>
<evidence type="ECO:0000313" key="17">
    <source>
        <dbReference type="Proteomes" id="UP000030944"/>
    </source>
</evidence>
<dbReference type="OrthoDB" id="19001at2157"/>
<keyword evidence="10" id="KW-0460">Magnesium</keyword>
<dbReference type="Pfam" id="PF08544">
    <property type="entry name" value="GHMP_kinases_C"/>
    <property type="match status" value="1"/>
</dbReference>
<reference evidence="16 18" key="3">
    <citation type="submission" date="2018-04" db="EMBL/GenBank/DDBJ databases">
        <title>Transcriptomics of ammonia oxidizing archaea.</title>
        <authorList>
            <person name="Carini P."/>
        </authorList>
    </citation>
    <scope>NUCLEOTIDE SEQUENCE [LARGE SCALE GENOMIC DNA]</scope>
    <source>
        <strain evidence="16 18">U25</strain>
    </source>
</reference>
<dbReference type="EC" id="2.7.1.36" evidence="3"/>
<keyword evidence="5" id="KW-0444">Lipid biosynthesis</keyword>
<dbReference type="GO" id="GO:0019287">
    <property type="term" value="P:isopentenyl diphosphate biosynthetic process, mevalonate pathway"/>
    <property type="evidence" value="ECO:0007669"/>
    <property type="project" value="UniProtKB-UniPathway"/>
</dbReference>
<dbReference type="Pfam" id="PF00288">
    <property type="entry name" value="GHMP_kinases_N"/>
    <property type="match status" value="1"/>
</dbReference>
<evidence type="ECO:0000256" key="7">
    <source>
        <dbReference type="ARBA" id="ARBA00022741"/>
    </source>
</evidence>
<dbReference type="InterPro" id="IPR014721">
    <property type="entry name" value="Ribsml_uS5_D2-typ_fold_subgr"/>
</dbReference>
<evidence type="ECO:0000256" key="5">
    <source>
        <dbReference type="ARBA" id="ARBA00022516"/>
    </source>
</evidence>
<dbReference type="EMBL" id="LXWN01000002">
    <property type="protein sequence ID" value="PTL87494.1"/>
    <property type="molecule type" value="Genomic_DNA"/>
</dbReference>
<evidence type="ECO:0000256" key="4">
    <source>
        <dbReference type="ARBA" id="ARBA00022490"/>
    </source>
</evidence>
<evidence type="ECO:0000256" key="9">
    <source>
        <dbReference type="ARBA" id="ARBA00022840"/>
    </source>
</evidence>
<dbReference type="PANTHER" id="PTHR43290:SF2">
    <property type="entry name" value="MEVALONATE KINASE"/>
    <property type="match status" value="1"/>
</dbReference>
<dbReference type="PRINTS" id="PR00959">
    <property type="entry name" value="MEVGALKINASE"/>
</dbReference>
<dbReference type="GO" id="GO:0004496">
    <property type="term" value="F:mevalonate kinase activity"/>
    <property type="evidence" value="ECO:0007669"/>
    <property type="project" value="UniProtKB-EC"/>
</dbReference>
<dbReference type="GO" id="GO:0006012">
    <property type="term" value="P:galactose metabolic process"/>
    <property type="evidence" value="ECO:0007669"/>
    <property type="project" value="InterPro"/>
</dbReference>
<feature type="domain" description="GHMP kinase N-terminal" evidence="13">
    <location>
        <begin position="79"/>
        <end position="157"/>
    </location>
</feature>
<evidence type="ECO:0000313" key="18">
    <source>
        <dbReference type="Proteomes" id="UP000241022"/>
    </source>
</evidence>
<keyword evidence="4" id="KW-0963">Cytoplasm</keyword>
<evidence type="ECO:0000256" key="3">
    <source>
        <dbReference type="ARBA" id="ARBA00012103"/>
    </source>
</evidence>
<dbReference type="UniPathway" id="UPA00057">
    <property type="reaction ID" value="UER00098"/>
</dbReference>
<dbReference type="GO" id="GO:0005829">
    <property type="term" value="C:cytosol"/>
    <property type="evidence" value="ECO:0007669"/>
    <property type="project" value="TreeGrafter"/>
</dbReference>